<dbReference type="Pfam" id="PF09501">
    <property type="entry name" value="Bac_small_YrzI"/>
    <property type="match status" value="1"/>
</dbReference>
<dbReference type="InterPro" id="IPR012655">
    <property type="entry name" value="YrzI"/>
</dbReference>
<comment type="caution">
    <text evidence="1">The sequence shown here is derived from an EMBL/GenBank/DDBJ whole genome shotgun (WGS) entry which is preliminary data.</text>
</comment>
<evidence type="ECO:0000313" key="2">
    <source>
        <dbReference type="Proteomes" id="UP000307756"/>
    </source>
</evidence>
<dbReference type="AlphaFoldDB" id="A0A4U1DFF5"/>
<name>A0A4U1DFF5_9BACI</name>
<evidence type="ECO:0000313" key="1">
    <source>
        <dbReference type="EMBL" id="TKC19996.1"/>
    </source>
</evidence>
<organism evidence="1 2">
    <name type="scientific">Robertmurraya kyonggiensis</name>
    <dbReference type="NCBI Taxonomy" id="1037680"/>
    <lineage>
        <taxon>Bacteria</taxon>
        <taxon>Bacillati</taxon>
        <taxon>Bacillota</taxon>
        <taxon>Bacilli</taxon>
        <taxon>Bacillales</taxon>
        <taxon>Bacillaceae</taxon>
        <taxon>Robertmurraya</taxon>
    </lineage>
</organism>
<reference evidence="1 2" key="1">
    <citation type="journal article" date="2011" name="J. Microbiol.">
        <title>Bacillus kyonggiensis sp. nov., isolated from soil of a lettuce field.</title>
        <authorList>
            <person name="Dong K."/>
            <person name="Lee S."/>
        </authorList>
    </citation>
    <scope>NUCLEOTIDE SEQUENCE [LARGE SCALE GENOMIC DNA]</scope>
    <source>
        <strain evidence="1 2">NB22</strain>
    </source>
</reference>
<dbReference type="Proteomes" id="UP000307756">
    <property type="component" value="Unassembled WGS sequence"/>
</dbReference>
<sequence length="46" mass="5513">MTLNILFFTVTIRQRKVSLDDALRNEMAREAYENMKNRALSVHRLF</sequence>
<accession>A0A4U1DFF5</accession>
<dbReference type="OrthoDB" id="2974285at2"/>
<protein>
    <submittedName>
        <fullName evidence="1">YrzI family small protein</fullName>
    </submittedName>
</protein>
<gene>
    <name evidence="1" type="ORF">FA727_10810</name>
</gene>
<dbReference type="EMBL" id="SWBM01000001">
    <property type="protein sequence ID" value="TKC19996.1"/>
    <property type="molecule type" value="Genomic_DNA"/>
</dbReference>
<dbReference type="RefSeq" id="WP_136830889.1">
    <property type="nucleotide sequence ID" value="NZ_SWBM01000001.1"/>
</dbReference>
<keyword evidence="2" id="KW-1185">Reference proteome</keyword>
<proteinExistence type="predicted"/>